<keyword evidence="2" id="KW-1185">Reference proteome</keyword>
<reference evidence="2" key="1">
    <citation type="journal article" date="2019" name="Int. J. Syst. Evol. Microbiol.">
        <title>The Global Catalogue of Microorganisms (GCM) 10K type strain sequencing project: providing services to taxonomists for standard genome sequencing and annotation.</title>
        <authorList>
            <consortium name="The Broad Institute Genomics Platform"/>
            <consortium name="The Broad Institute Genome Sequencing Center for Infectious Disease"/>
            <person name="Wu L."/>
            <person name="Ma J."/>
        </authorList>
    </citation>
    <scope>NUCLEOTIDE SEQUENCE [LARGE SCALE GENOMIC DNA]</scope>
    <source>
        <strain evidence="2">CGMCC 4.7426</strain>
    </source>
</reference>
<gene>
    <name evidence="1" type="ORF">ACFO3D_01395</name>
</gene>
<protein>
    <submittedName>
        <fullName evidence="1">Uncharacterized protein</fullName>
    </submittedName>
</protein>
<dbReference type="Proteomes" id="UP001595989">
    <property type="component" value="Unassembled WGS sequence"/>
</dbReference>
<comment type="caution">
    <text evidence="1">The sequence shown here is derived from an EMBL/GenBank/DDBJ whole genome shotgun (WGS) entry which is preliminary data.</text>
</comment>
<accession>A0ABV9DDI8</accession>
<dbReference type="RefSeq" id="WP_390292794.1">
    <property type="nucleotide sequence ID" value="NZ_JBHSFU010000003.1"/>
</dbReference>
<dbReference type="EMBL" id="JBHSFU010000003">
    <property type="protein sequence ID" value="MFC4556859.1"/>
    <property type="molecule type" value="Genomic_DNA"/>
</dbReference>
<organism evidence="1 2">
    <name type="scientific">Virgibacillus kekensis</name>
    <dbReference type="NCBI Taxonomy" id="202261"/>
    <lineage>
        <taxon>Bacteria</taxon>
        <taxon>Bacillati</taxon>
        <taxon>Bacillota</taxon>
        <taxon>Bacilli</taxon>
        <taxon>Bacillales</taxon>
        <taxon>Bacillaceae</taxon>
        <taxon>Virgibacillus</taxon>
    </lineage>
</organism>
<proteinExistence type="predicted"/>
<evidence type="ECO:0000313" key="2">
    <source>
        <dbReference type="Proteomes" id="UP001595989"/>
    </source>
</evidence>
<name>A0ABV9DDI8_9BACI</name>
<sequence>MESIEPIGITIIGGIKINSVENTSVTSVGENSFQAMNSLSKSNIITGQINGDFCFNNLQPFAPVIIDADGFDSTSPAITPTGIGIED</sequence>
<evidence type="ECO:0000313" key="1">
    <source>
        <dbReference type="EMBL" id="MFC4556859.1"/>
    </source>
</evidence>